<gene>
    <name evidence="6" type="ORF">CBP51_07135</name>
</gene>
<dbReference type="InterPro" id="IPR013105">
    <property type="entry name" value="TPR_2"/>
</dbReference>
<feature type="transmembrane region" description="Helical" evidence="4">
    <location>
        <begin position="185"/>
        <end position="204"/>
    </location>
</feature>
<name>A0A266QDK7_9GAMM</name>
<dbReference type="InterPro" id="IPR001054">
    <property type="entry name" value="A/G_cyclase"/>
</dbReference>
<feature type="repeat" description="TPR" evidence="3">
    <location>
        <begin position="557"/>
        <end position="590"/>
    </location>
</feature>
<dbReference type="GO" id="GO:0009190">
    <property type="term" value="P:cyclic nucleotide biosynthetic process"/>
    <property type="evidence" value="ECO:0007669"/>
    <property type="project" value="InterPro"/>
</dbReference>
<evidence type="ECO:0000313" key="7">
    <source>
        <dbReference type="Proteomes" id="UP000216101"/>
    </source>
</evidence>
<dbReference type="InterPro" id="IPR011990">
    <property type="entry name" value="TPR-like_helical_dom_sf"/>
</dbReference>
<dbReference type="PANTHER" id="PTHR44809">
    <property type="match status" value="1"/>
</dbReference>
<dbReference type="SMART" id="SM00028">
    <property type="entry name" value="TPR"/>
    <property type="match status" value="5"/>
</dbReference>
<dbReference type="PROSITE" id="PS50125">
    <property type="entry name" value="GUANYLATE_CYCLASE_2"/>
    <property type="match status" value="1"/>
</dbReference>
<dbReference type="GO" id="GO:0004016">
    <property type="term" value="F:adenylate cyclase activity"/>
    <property type="evidence" value="ECO:0007669"/>
    <property type="project" value="UniProtKB-ARBA"/>
</dbReference>
<evidence type="ECO:0000256" key="1">
    <source>
        <dbReference type="ARBA" id="ARBA00022737"/>
    </source>
</evidence>
<dbReference type="CDD" id="cd07302">
    <property type="entry name" value="CHD"/>
    <property type="match status" value="1"/>
</dbReference>
<evidence type="ECO:0000313" key="6">
    <source>
        <dbReference type="EMBL" id="OZY87968.1"/>
    </source>
</evidence>
<dbReference type="SUPFAM" id="SSF48452">
    <property type="entry name" value="TPR-like"/>
    <property type="match status" value="2"/>
</dbReference>
<dbReference type="Gene3D" id="1.25.40.10">
    <property type="entry name" value="Tetratricopeptide repeat domain"/>
    <property type="match status" value="1"/>
</dbReference>
<protein>
    <submittedName>
        <fullName evidence="6">Adenylate cyclase</fullName>
    </submittedName>
</protein>
<accession>A0A266QDK7</accession>
<dbReference type="InterPro" id="IPR019734">
    <property type="entry name" value="TPR_rpt"/>
</dbReference>
<proteinExistence type="predicted"/>
<feature type="repeat" description="TPR" evidence="3">
    <location>
        <begin position="490"/>
        <end position="523"/>
    </location>
</feature>
<comment type="caution">
    <text evidence="6">The sequence shown here is derived from an EMBL/GenBank/DDBJ whole genome shotgun (WGS) entry which is preliminary data.</text>
</comment>
<keyword evidence="4" id="KW-1133">Transmembrane helix</keyword>
<dbReference type="EMBL" id="NHNI01000001">
    <property type="protein sequence ID" value="OZY87968.1"/>
    <property type="molecule type" value="Genomic_DNA"/>
</dbReference>
<dbReference type="PANTHER" id="PTHR44809:SF1">
    <property type="entry name" value="PROTEIN O-MANNOSYL-TRANSFERASE TMTC1"/>
    <property type="match status" value="1"/>
</dbReference>
<dbReference type="Gene3D" id="3.30.70.1230">
    <property type="entry name" value="Nucleotide cyclase"/>
    <property type="match status" value="1"/>
</dbReference>
<evidence type="ECO:0000256" key="3">
    <source>
        <dbReference type="PROSITE-ProRule" id="PRU00339"/>
    </source>
</evidence>
<evidence type="ECO:0000256" key="4">
    <source>
        <dbReference type="SAM" id="Phobius"/>
    </source>
</evidence>
<dbReference type="Pfam" id="PF00211">
    <property type="entry name" value="Guanylate_cyc"/>
    <property type="match status" value="1"/>
</dbReference>
<evidence type="ECO:0000259" key="5">
    <source>
        <dbReference type="PROSITE" id="PS50125"/>
    </source>
</evidence>
<keyword evidence="7" id="KW-1185">Reference proteome</keyword>
<dbReference type="PROSITE" id="PS50293">
    <property type="entry name" value="TPR_REGION"/>
    <property type="match status" value="1"/>
</dbReference>
<dbReference type="PROSITE" id="PS50005">
    <property type="entry name" value="TPR"/>
    <property type="match status" value="3"/>
</dbReference>
<dbReference type="AlphaFoldDB" id="A0A266QDK7"/>
<dbReference type="Pfam" id="PF07719">
    <property type="entry name" value="TPR_2"/>
    <property type="match status" value="1"/>
</dbReference>
<dbReference type="InterPro" id="IPR052943">
    <property type="entry name" value="TMTC_O-mannosyl-trnsfr"/>
</dbReference>
<dbReference type="GO" id="GO:0035556">
    <property type="term" value="P:intracellular signal transduction"/>
    <property type="evidence" value="ECO:0007669"/>
    <property type="project" value="InterPro"/>
</dbReference>
<feature type="domain" description="Guanylate cyclase" evidence="5">
    <location>
        <begin position="1"/>
        <end position="114"/>
    </location>
</feature>
<keyword evidence="4" id="KW-0472">Membrane</keyword>
<keyword evidence="2 3" id="KW-0802">TPR repeat</keyword>
<dbReference type="Pfam" id="PF13176">
    <property type="entry name" value="TPR_7"/>
    <property type="match status" value="1"/>
</dbReference>
<organism evidence="6 7">
    <name type="scientific">Cellvibrio mixtus</name>
    <dbReference type="NCBI Taxonomy" id="39650"/>
    <lineage>
        <taxon>Bacteria</taxon>
        <taxon>Pseudomonadati</taxon>
        <taxon>Pseudomonadota</taxon>
        <taxon>Gammaproteobacteria</taxon>
        <taxon>Cellvibrionales</taxon>
        <taxon>Cellvibrionaceae</taxon>
        <taxon>Cellvibrio</taxon>
    </lineage>
</organism>
<keyword evidence="4" id="KW-0812">Transmembrane</keyword>
<dbReference type="Proteomes" id="UP000216101">
    <property type="component" value="Unassembled WGS sequence"/>
</dbReference>
<feature type="repeat" description="TPR" evidence="3">
    <location>
        <begin position="422"/>
        <end position="455"/>
    </location>
</feature>
<dbReference type="InterPro" id="IPR029787">
    <property type="entry name" value="Nucleotide_cyclase"/>
</dbReference>
<evidence type="ECO:0000256" key="2">
    <source>
        <dbReference type="ARBA" id="ARBA00022803"/>
    </source>
</evidence>
<sequence length="730" mass="83172">MFTDIVGYSRLMGRNEAMAIDMLGDYRQILLFHIEGQGGQLVECIGDAIFARFDSAAQAAAAAIAIQQHLQAFNEPGDKKLPRLQTRIGLHKGEVTLRDNAVFGDTVNIAARLEPLAVADGICISQTVYDDIRLSLSAPAKYLGVQTLKNIEQKIRVYLIKPAGINWRDHLHYFLRGLTKKIITYRYPLTACLFVFIAAGFYFVPRWLVPGYTANYVEIADFQNLMNEKGDADYFSAGITEAVRSQLADMRDVYIVDTKEGIHAPIRLEGSVQRLGDNLRIAYRLFRRKDNVQIAGGKLDGTYQDIFILQDRLVGEIARYLADEFDLQNFRPAPLRLTGSVTAYDYYLQGLEYLHLPASHKTADEAIQSFTSALIHDKQFSLANAGLCSAYWKKYEITNSASWLNNAENHCLLALEQDNRSSIAYRAIGAIYRDTGNFEKAIEYLSRGLRVDPKDILTAIDLAMTYNFINDKPLAESIYIAAIKSAPKNWRVYDGYGYFLTLNGRYEEAIENYKKVISLTSSNVVALNNIGINYFYKSQYSDAAEYFERASSIEPSSVTFANTGNMYYSAGNFQMAIRMYEKSHRLEPENYQWMAYLADAYKFIPNEKSKSDEYFKLTADFARKEIALNPELPRAYHYLARSLACLGDLDGARKVMQVADTLETNSTDSIYTHLRIAILEENDDKIVKYVRYLLDTEYSDKLIWSDPDFSVLKDSRFEYLFFNKLMIRED</sequence>
<keyword evidence="1" id="KW-0677">Repeat</keyword>
<dbReference type="SUPFAM" id="SSF55073">
    <property type="entry name" value="Nucleotide cyclase"/>
    <property type="match status" value="1"/>
</dbReference>
<dbReference type="Pfam" id="PF13414">
    <property type="entry name" value="TPR_11"/>
    <property type="match status" value="1"/>
</dbReference>
<reference evidence="7" key="1">
    <citation type="submission" date="2017-05" db="EMBL/GenBank/DDBJ databases">
        <authorList>
            <person name="Barney B.M."/>
        </authorList>
    </citation>
    <scope>NUCLEOTIDE SEQUENCE [LARGE SCALE GENOMIC DNA]</scope>
    <source>
        <strain evidence="7">PSBB022</strain>
    </source>
</reference>